<evidence type="ECO:0000313" key="2">
    <source>
        <dbReference type="EMBL" id="PYF72565.1"/>
    </source>
</evidence>
<dbReference type="InterPro" id="IPR004218">
    <property type="entry name" value="GSHS_ATP-bd"/>
</dbReference>
<sequence length="297" mass="34232">MKIALISYQVQEKYTLGIAKDEDSLLLDFLGRKGLDVERVIWNDPTVNWTDFQIAVLKSPWDYHENMKDFLRWLDLLLHLDIRLLNPDPLIRWNSDKHYLKEIAAAGFKTIPSLFLEKGEQPDFIALFEKLGTETIIVKPCISAGAKNTIKIHKQELSEKKDVVLNLLKRESFLVQPFMEEVLTGEWSYLFFNGKFSHSLLKTPGKDDFRVQHYHGGSIKPVTSASEHIEAAAAYVEHFAKNALYARVDGLIHKGELYLMELELIEPYLFLDTQNDAYEHYYQALTQLIGPCENKSA</sequence>
<feature type="domain" description="Prokaryotic glutathione synthetase ATP-binding" evidence="1">
    <location>
        <begin position="133"/>
        <end position="238"/>
    </location>
</feature>
<dbReference type="SUPFAM" id="SSF56059">
    <property type="entry name" value="Glutathione synthetase ATP-binding domain-like"/>
    <property type="match status" value="1"/>
</dbReference>
<keyword evidence="3" id="KW-1185">Reference proteome</keyword>
<name>A0A318UAG4_9SPHI</name>
<evidence type="ECO:0000259" key="1">
    <source>
        <dbReference type="Pfam" id="PF02955"/>
    </source>
</evidence>
<reference evidence="2 3" key="1">
    <citation type="submission" date="2018-06" db="EMBL/GenBank/DDBJ databases">
        <title>Genomic Encyclopedia of Archaeal and Bacterial Type Strains, Phase II (KMG-II): from individual species to whole genera.</title>
        <authorList>
            <person name="Goeker M."/>
        </authorList>
    </citation>
    <scope>NUCLEOTIDE SEQUENCE [LARGE SCALE GENOMIC DNA]</scope>
    <source>
        <strain evidence="2 3">DSM 27372</strain>
    </source>
</reference>
<dbReference type="PANTHER" id="PTHR39217">
    <property type="match status" value="1"/>
</dbReference>
<dbReference type="GO" id="GO:0005524">
    <property type="term" value="F:ATP binding"/>
    <property type="evidence" value="ECO:0007669"/>
    <property type="project" value="InterPro"/>
</dbReference>
<dbReference type="Pfam" id="PF02955">
    <property type="entry name" value="GSH-S_ATP"/>
    <property type="match status" value="1"/>
</dbReference>
<dbReference type="EMBL" id="QKLU01000006">
    <property type="protein sequence ID" value="PYF72565.1"/>
    <property type="molecule type" value="Genomic_DNA"/>
</dbReference>
<dbReference type="PANTHER" id="PTHR39217:SF1">
    <property type="entry name" value="GLUTATHIONE SYNTHETASE"/>
    <property type="match status" value="1"/>
</dbReference>
<comment type="caution">
    <text evidence="2">The sequence shown here is derived from an EMBL/GenBank/DDBJ whole genome shotgun (WGS) entry which is preliminary data.</text>
</comment>
<dbReference type="Proteomes" id="UP000248198">
    <property type="component" value="Unassembled WGS sequence"/>
</dbReference>
<dbReference type="AlphaFoldDB" id="A0A318UAG4"/>
<gene>
    <name evidence="2" type="ORF">B0O44_106220</name>
</gene>
<dbReference type="InterPro" id="IPR053191">
    <property type="entry name" value="DcsG_Biosynth_Enzyme"/>
</dbReference>
<organism evidence="2 3">
    <name type="scientific">Pedobacter nutrimenti</name>
    <dbReference type="NCBI Taxonomy" id="1241337"/>
    <lineage>
        <taxon>Bacteria</taxon>
        <taxon>Pseudomonadati</taxon>
        <taxon>Bacteroidota</taxon>
        <taxon>Sphingobacteriia</taxon>
        <taxon>Sphingobacteriales</taxon>
        <taxon>Sphingobacteriaceae</taxon>
        <taxon>Pedobacter</taxon>
    </lineage>
</organism>
<accession>A0A318UAG4</accession>
<dbReference type="RefSeq" id="WP_110833532.1">
    <property type="nucleotide sequence ID" value="NZ_QKLU01000006.1"/>
</dbReference>
<evidence type="ECO:0000313" key="3">
    <source>
        <dbReference type="Proteomes" id="UP000248198"/>
    </source>
</evidence>
<dbReference type="Gene3D" id="3.30.470.20">
    <property type="entry name" value="ATP-grasp fold, B domain"/>
    <property type="match status" value="1"/>
</dbReference>
<proteinExistence type="predicted"/>
<dbReference type="OrthoDB" id="3373978at2"/>
<dbReference type="GO" id="GO:0004363">
    <property type="term" value="F:glutathione synthase activity"/>
    <property type="evidence" value="ECO:0007669"/>
    <property type="project" value="InterPro"/>
</dbReference>
<protein>
    <submittedName>
        <fullName evidence="2">Glutathione synthetase-like protein</fullName>
    </submittedName>
</protein>